<organism evidence="1 2">
    <name type="scientific">Gigaspora rosea</name>
    <dbReference type="NCBI Taxonomy" id="44941"/>
    <lineage>
        <taxon>Eukaryota</taxon>
        <taxon>Fungi</taxon>
        <taxon>Fungi incertae sedis</taxon>
        <taxon>Mucoromycota</taxon>
        <taxon>Glomeromycotina</taxon>
        <taxon>Glomeromycetes</taxon>
        <taxon>Diversisporales</taxon>
        <taxon>Gigasporaceae</taxon>
        <taxon>Gigaspora</taxon>
    </lineage>
</organism>
<reference evidence="1 2" key="1">
    <citation type="submission" date="2018-06" db="EMBL/GenBank/DDBJ databases">
        <title>Comparative genomics reveals the genomic features of Rhizophagus irregularis, R. cerebriforme, R. diaphanum and Gigaspora rosea, and their symbiotic lifestyle signature.</title>
        <authorList>
            <person name="Morin E."/>
            <person name="San Clemente H."/>
            <person name="Chen E.C.H."/>
            <person name="De La Providencia I."/>
            <person name="Hainaut M."/>
            <person name="Kuo A."/>
            <person name="Kohler A."/>
            <person name="Murat C."/>
            <person name="Tang N."/>
            <person name="Roy S."/>
            <person name="Loubradou J."/>
            <person name="Henrissat B."/>
            <person name="Grigoriev I.V."/>
            <person name="Corradi N."/>
            <person name="Roux C."/>
            <person name="Martin F.M."/>
        </authorList>
    </citation>
    <scope>NUCLEOTIDE SEQUENCE [LARGE SCALE GENOMIC DNA]</scope>
    <source>
        <strain evidence="1 2">DAOM 194757</strain>
    </source>
</reference>
<dbReference type="AlphaFoldDB" id="A0A397UCC0"/>
<protein>
    <recommendedName>
        <fullName evidence="3">Retrotransposon gag domain-containing protein</fullName>
    </recommendedName>
</protein>
<comment type="caution">
    <text evidence="1">The sequence shown here is derived from an EMBL/GenBank/DDBJ whole genome shotgun (WGS) entry which is preliminary data.</text>
</comment>
<evidence type="ECO:0008006" key="3">
    <source>
        <dbReference type="Google" id="ProtNLM"/>
    </source>
</evidence>
<evidence type="ECO:0000313" key="2">
    <source>
        <dbReference type="Proteomes" id="UP000266673"/>
    </source>
</evidence>
<accession>A0A397UCC0</accession>
<keyword evidence="2" id="KW-1185">Reference proteome</keyword>
<dbReference type="EMBL" id="QKWP01001683">
    <property type="protein sequence ID" value="RIB07281.1"/>
    <property type="molecule type" value="Genomic_DNA"/>
</dbReference>
<proteinExistence type="predicted"/>
<name>A0A397UCC0_9GLOM</name>
<dbReference type="OrthoDB" id="10447981at2759"/>
<dbReference type="Proteomes" id="UP000266673">
    <property type="component" value="Unassembled WGS sequence"/>
</dbReference>
<evidence type="ECO:0000313" key="1">
    <source>
        <dbReference type="EMBL" id="RIB07281.1"/>
    </source>
</evidence>
<sequence>MTFKDLTKPFFCEDEKDDIEVFSSTMKVNAKIDDMIKINRLRNIKQGEKKMARGYTSRFDAYLDLVKNSVKEYEKKDWFLDRLHELYQSKVEHFCPDIYMKTKKCALQIENFQKDRE</sequence>
<gene>
    <name evidence="1" type="ORF">C2G38_2214919</name>
</gene>